<dbReference type="InterPro" id="IPR002196">
    <property type="entry name" value="Glyco_hydro_24"/>
</dbReference>
<dbReference type="InterPro" id="IPR023347">
    <property type="entry name" value="Lysozyme_dom_sf"/>
</dbReference>
<keyword evidence="1 3" id="KW-0929">Antimicrobial</keyword>
<evidence type="ECO:0000256" key="3">
    <source>
        <dbReference type="RuleBase" id="RU003788"/>
    </source>
</evidence>
<organism evidence="4 5">
    <name type="scientific">Novosphingobium aromaticivorans (strain ATCC 700278 / DSM 12444 / CCUG 56034 / CIP 105152 / NBRC 16084 / F199)</name>
    <dbReference type="NCBI Taxonomy" id="279238"/>
    <lineage>
        <taxon>Bacteria</taxon>
        <taxon>Pseudomonadati</taxon>
        <taxon>Pseudomonadota</taxon>
        <taxon>Alphaproteobacteria</taxon>
        <taxon>Sphingomonadales</taxon>
        <taxon>Sphingomonadaceae</taxon>
        <taxon>Novosphingobium</taxon>
    </lineage>
</organism>
<dbReference type="KEGG" id="nar:Saro_0283"/>
<reference evidence="5" key="1">
    <citation type="submission" date="2006-01" db="EMBL/GenBank/DDBJ databases">
        <title>Complete sequence of Novosphingobium aromaticivorans DSM 12444.</title>
        <authorList>
            <consortium name="US DOE Joint Genome Institute"/>
            <person name="Copeland A."/>
            <person name="Lucas S."/>
            <person name="Lapidus A."/>
            <person name="Barry K."/>
            <person name="Detter J.C."/>
            <person name="Glavina T."/>
            <person name="Hammon N."/>
            <person name="Israni S."/>
            <person name="Pitluck S."/>
            <person name="Chain P."/>
            <person name="Malfatti S."/>
            <person name="Shin M."/>
            <person name="Vergez L."/>
            <person name="Schmutz J."/>
            <person name="Larimer F."/>
            <person name="Land M."/>
            <person name="Kyrpides N."/>
            <person name="Ivanova N."/>
            <person name="Fredrickson J."/>
            <person name="Balkwill D."/>
            <person name="Romine M.F."/>
            <person name="Richardson P."/>
        </authorList>
    </citation>
    <scope>NUCLEOTIDE SEQUENCE [LARGE SCALE GENOMIC DNA]</scope>
    <source>
        <strain evidence="5">ATCC 700278 / DSM 12444 / CCUG 56034 / CIP 105152 / NBRC 16084 / F199</strain>
    </source>
</reference>
<dbReference type="Pfam" id="PF00959">
    <property type="entry name" value="Phage_lysozyme"/>
    <property type="match status" value="1"/>
</dbReference>
<keyword evidence="5" id="KW-1185">Reference proteome</keyword>
<dbReference type="Gene3D" id="1.10.530.40">
    <property type="match status" value="1"/>
</dbReference>
<evidence type="ECO:0000256" key="2">
    <source>
        <dbReference type="ARBA" id="ARBA00022638"/>
    </source>
</evidence>
<sequence>MRELTPRIALELIAHEGIVTEAYKDSVGVWTWSVGITDASGHKVFPRYKDKPQPLEHCIGVYLWLLRERYLPPVLAAFGRHDPSEAELGAALSFHWNTGAIARASWIGRFVKGDVDGARKSMLDWARPAALLPRRRKEQALFFDGKWSEDGTALVYGVARPSYQPARGRRVEVRGLVEGLFADTTARKTWFDRLFD</sequence>
<accession>Q2GBP2</accession>
<evidence type="ECO:0000313" key="5">
    <source>
        <dbReference type="Proteomes" id="UP000009134"/>
    </source>
</evidence>
<dbReference type="GO" id="GO:0009253">
    <property type="term" value="P:peptidoglycan catabolic process"/>
    <property type="evidence" value="ECO:0007669"/>
    <property type="project" value="InterPro"/>
</dbReference>
<name>Q2GBP2_NOVAD</name>
<dbReference type="AlphaFoldDB" id="Q2GBP2"/>
<dbReference type="GO" id="GO:0042742">
    <property type="term" value="P:defense response to bacterium"/>
    <property type="evidence" value="ECO:0007669"/>
    <property type="project" value="UniProtKB-KW"/>
</dbReference>
<comment type="catalytic activity">
    <reaction evidence="3">
        <text>Hydrolysis of (1-&gt;4)-beta-linkages between N-acetylmuramic acid and N-acetyl-D-glucosamine residues in a peptidoglycan and between N-acetyl-D-glucosamine residues in chitodextrins.</text>
        <dbReference type="EC" id="3.2.1.17"/>
    </reaction>
</comment>
<gene>
    <name evidence="4" type="ordered locus">Saro_0283</name>
</gene>
<proteinExistence type="inferred from homology"/>
<protein>
    <recommendedName>
        <fullName evidence="3">Lysozyme</fullName>
        <ecNumber evidence="3">3.2.1.17</ecNumber>
    </recommendedName>
</protein>
<dbReference type="SUPFAM" id="SSF53955">
    <property type="entry name" value="Lysozyme-like"/>
    <property type="match status" value="1"/>
</dbReference>
<dbReference type="HOGENOM" id="CLU_091641_3_3_5"/>
<keyword evidence="3" id="KW-0378">Hydrolase</keyword>
<dbReference type="GO" id="GO:0003796">
    <property type="term" value="F:lysozyme activity"/>
    <property type="evidence" value="ECO:0007669"/>
    <property type="project" value="UniProtKB-EC"/>
</dbReference>
<comment type="similarity">
    <text evidence="3">Belongs to the glycosyl hydrolase 24 family.</text>
</comment>
<dbReference type="EMBL" id="CP000248">
    <property type="protein sequence ID" value="ABD24731.1"/>
    <property type="molecule type" value="Genomic_DNA"/>
</dbReference>
<evidence type="ECO:0000256" key="1">
    <source>
        <dbReference type="ARBA" id="ARBA00022529"/>
    </source>
</evidence>
<keyword evidence="2 3" id="KW-0081">Bacteriolytic enzyme</keyword>
<dbReference type="RefSeq" id="WP_011443945.1">
    <property type="nucleotide sequence ID" value="NC_007794.1"/>
</dbReference>
<dbReference type="InterPro" id="IPR023346">
    <property type="entry name" value="Lysozyme-like_dom_sf"/>
</dbReference>
<dbReference type="Proteomes" id="UP000009134">
    <property type="component" value="Chromosome"/>
</dbReference>
<evidence type="ECO:0000313" key="4">
    <source>
        <dbReference type="EMBL" id="ABD24731.1"/>
    </source>
</evidence>
<dbReference type="GO" id="GO:0031640">
    <property type="term" value="P:killing of cells of another organism"/>
    <property type="evidence" value="ECO:0007669"/>
    <property type="project" value="UniProtKB-KW"/>
</dbReference>
<dbReference type="EC" id="3.2.1.17" evidence="3"/>
<dbReference type="eggNOG" id="COG3772">
    <property type="taxonomic scope" value="Bacteria"/>
</dbReference>
<keyword evidence="3" id="KW-0326">Glycosidase</keyword>
<dbReference type="GO" id="GO:0016998">
    <property type="term" value="P:cell wall macromolecule catabolic process"/>
    <property type="evidence" value="ECO:0007669"/>
    <property type="project" value="InterPro"/>
</dbReference>